<dbReference type="RefSeq" id="WP_075727080.1">
    <property type="nucleotide sequence ID" value="NZ_CP009245.1"/>
</dbReference>
<dbReference type="Gene3D" id="3.40.630.30">
    <property type="match status" value="1"/>
</dbReference>
<dbReference type="InterPro" id="IPR000182">
    <property type="entry name" value="GNAT_dom"/>
</dbReference>
<dbReference type="SUPFAM" id="SSF55729">
    <property type="entry name" value="Acyl-CoA N-acyltransferases (Nat)"/>
    <property type="match status" value="1"/>
</dbReference>
<dbReference type="EMBL" id="CP009245">
    <property type="protein sequence ID" value="APT85238.1"/>
    <property type="molecule type" value="Genomic_DNA"/>
</dbReference>
<keyword evidence="3" id="KW-1185">Reference proteome</keyword>
<dbReference type="CDD" id="cd04301">
    <property type="entry name" value="NAT_SF"/>
    <property type="match status" value="1"/>
</dbReference>
<name>A0A1L7CHA9_9CORY</name>
<dbReference type="STRING" id="1431546.CAQU_09320"/>
<reference evidence="2 3" key="1">
    <citation type="submission" date="2014-08" db="EMBL/GenBank/DDBJ databases">
        <title>Complete genome sequence of Corynebacterium aquilae S-613T(T) (=DSM 44791(T)), isolated from the choana of a healthy golden eagle.</title>
        <authorList>
            <person name="Ruckert C."/>
            <person name="Albersmeier A."/>
            <person name="Winkler A."/>
            <person name="Kalinowski J."/>
        </authorList>
    </citation>
    <scope>NUCLEOTIDE SEQUENCE [LARGE SCALE GENOMIC DNA]</scope>
    <source>
        <strain evidence="2 3">S-613</strain>
    </source>
</reference>
<dbReference type="AlphaFoldDB" id="A0A1L7CHA9"/>
<dbReference type="GO" id="GO:0016747">
    <property type="term" value="F:acyltransferase activity, transferring groups other than amino-acyl groups"/>
    <property type="evidence" value="ECO:0007669"/>
    <property type="project" value="InterPro"/>
</dbReference>
<sequence length="363" mass="39360">MRIIPLELPTNGQHPTALLHSLVMCEGLAIQQYTGVDDLSRSLEQTFGGLANAVGCHIAIYAAFDDESCPTNTTSLPLGITNPAEDPTENTYPLGWIELWTSTEEGAQTTDITLTLNDTLLPLPGQPLNDTAEKVCDALLKTAETHGKPVLQTTLYYPADGDPRDNVIADYLAQHGFSIGITEHISYLPVPSQPLPVNLPDGYALRTFPNIIGDDPTLIDSQLRLFNLVEKEVPSGEMTVDEEHWTFETLQQLHQANIDADRNNHCVLVTDASGAVAFSVFGQSSGARPHVGAQGVTLVDPAYRHKGIGTALKNAVMNHCREVLPNVTRLYTSNAIINDGMLLINQRLGMTTVASSAGWTRRA</sequence>
<dbReference type="Proteomes" id="UP000185478">
    <property type="component" value="Chromosome"/>
</dbReference>
<feature type="domain" description="N-acetyltransferase" evidence="1">
    <location>
        <begin position="244"/>
        <end position="332"/>
    </location>
</feature>
<dbReference type="KEGG" id="caqu:CAQU_09320"/>
<evidence type="ECO:0000313" key="2">
    <source>
        <dbReference type="EMBL" id="APT85238.1"/>
    </source>
</evidence>
<accession>A0A1L7CHA9</accession>
<dbReference type="OrthoDB" id="4408039at2"/>
<proteinExistence type="predicted"/>
<dbReference type="InterPro" id="IPR016181">
    <property type="entry name" value="Acyl_CoA_acyltransferase"/>
</dbReference>
<organism evidence="2 3">
    <name type="scientific">Corynebacterium aquilae DSM 44791</name>
    <dbReference type="NCBI Taxonomy" id="1431546"/>
    <lineage>
        <taxon>Bacteria</taxon>
        <taxon>Bacillati</taxon>
        <taxon>Actinomycetota</taxon>
        <taxon>Actinomycetes</taxon>
        <taxon>Mycobacteriales</taxon>
        <taxon>Corynebacteriaceae</taxon>
        <taxon>Corynebacterium</taxon>
    </lineage>
</organism>
<protein>
    <recommendedName>
        <fullName evidence="1">N-acetyltransferase domain-containing protein</fullName>
    </recommendedName>
</protein>
<gene>
    <name evidence="2" type="ORF">CAQU_09320</name>
</gene>
<evidence type="ECO:0000313" key="3">
    <source>
        <dbReference type="Proteomes" id="UP000185478"/>
    </source>
</evidence>
<evidence type="ECO:0000259" key="1">
    <source>
        <dbReference type="Pfam" id="PF00583"/>
    </source>
</evidence>
<dbReference type="Pfam" id="PF00583">
    <property type="entry name" value="Acetyltransf_1"/>
    <property type="match status" value="1"/>
</dbReference>